<reference evidence="2" key="1">
    <citation type="submission" date="2018-07" db="EMBL/GenBank/DDBJ databases">
        <authorList>
            <consortium name="Genoscope - CEA"/>
            <person name="William W."/>
        </authorList>
    </citation>
    <scope>NUCLEOTIDE SEQUENCE</scope>
    <source>
        <strain evidence="2">IK1</strain>
    </source>
</reference>
<dbReference type="InterPro" id="IPR002745">
    <property type="entry name" value="Ptrans_KptA/Tpt1"/>
</dbReference>
<dbReference type="Gene3D" id="3.20.170.30">
    <property type="match status" value="1"/>
</dbReference>
<dbReference type="EMBL" id="UPXX01000032">
    <property type="protein sequence ID" value="VBB46959.1"/>
    <property type="molecule type" value="Genomic_DNA"/>
</dbReference>
<gene>
    <name evidence="2" type="ORF">TRIP_B50035</name>
</gene>
<name>A0A653AFW5_UNCDX</name>
<dbReference type="AlphaFoldDB" id="A0A653AFW5"/>
<feature type="region of interest" description="Disordered" evidence="1">
    <location>
        <begin position="201"/>
        <end position="250"/>
    </location>
</feature>
<feature type="compositionally biased region" description="Basic residues" evidence="1">
    <location>
        <begin position="228"/>
        <end position="238"/>
    </location>
</feature>
<proteinExistence type="predicted"/>
<dbReference type="GO" id="GO:0016740">
    <property type="term" value="F:transferase activity"/>
    <property type="evidence" value="ECO:0007669"/>
    <property type="project" value="UniProtKB-KW"/>
</dbReference>
<dbReference type="Gene3D" id="1.10.10.970">
    <property type="entry name" value="RNA 2'-phosphotransferase, Tpt1/KptA family, N-terminal domain"/>
    <property type="match status" value="1"/>
</dbReference>
<dbReference type="SUPFAM" id="SSF56399">
    <property type="entry name" value="ADP-ribosylation"/>
    <property type="match status" value="1"/>
</dbReference>
<keyword evidence="2" id="KW-0808">Transferase</keyword>
<accession>A0A653AFW5</accession>
<protein>
    <submittedName>
        <fullName evidence="2">RNA 2'-phosphotransferase, Tpt1 / KptA family protein</fullName>
    </submittedName>
</protein>
<dbReference type="InterPro" id="IPR042080">
    <property type="entry name" value="RNA_2'-PTrans_N"/>
</dbReference>
<dbReference type="InterPro" id="IPR042081">
    <property type="entry name" value="RNA_2'-PTrans_C"/>
</dbReference>
<organism evidence="2">
    <name type="scientific">Uncultured Desulfatiglans sp</name>
    <dbReference type="NCBI Taxonomy" id="1748965"/>
    <lineage>
        <taxon>Bacteria</taxon>
        <taxon>Pseudomonadati</taxon>
        <taxon>Thermodesulfobacteriota</taxon>
        <taxon>Desulfobacteria</taxon>
        <taxon>Desulfatiglandales</taxon>
        <taxon>Desulfatiglandaceae</taxon>
        <taxon>Desulfatiglans</taxon>
        <taxon>environmental samples</taxon>
    </lineage>
</organism>
<evidence type="ECO:0000313" key="2">
    <source>
        <dbReference type="EMBL" id="VBB46959.1"/>
    </source>
</evidence>
<evidence type="ECO:0000256" key="1">
    <source>
        <dbReference type="SAM" id="MobiDB-lite"/>
    </source>
</evidence>
<dbReference type="Pfam" id="PF01885">
    <property type="entry name" value="PTS_2-RNA"/>
    <property type="match status" value="1"/>
</dbReference>
<sequence length="250" mass="28457">MGKRSHDMQVEGLARFLDYVLGRQPDEFGLVPDADGYVSFKELLKAIQEDPEWRQVRQGGIREVLMGEKRGWFEADERKIRAVERSWALPGSGMPLSEVPRMLFAAVRQRAHPVVMEKGLMPQADPFVVLSEDREMAARLGRRRDPEPVVLEIRASASRAKGVRYFGFGRLFLSPGIPAEFIAGPKVDQALLEARALRREAKEKTAAPQPDFTPGSFLLEPLRDPQAQRKRSGRKRKGWKEESRKVRRGR</sequence>